<proteinExistence type="predicted"/>
<dbReference type="Proteomes" id="UP000002051">
    <property type="component" value="Unassembled WGS sequence"/>
</dbReference>
<dbReference type="HOGENOM" id="CLU_159570_0_0_1"/>
<reference evidence="1 3" key="2">
    <citation type="journal article" date="2014" name="BMC Genomics">
        <title>An improved genome release (version Mt4.0) for the model legume Medicago truncatula.</title>
        <authorList>
            <person name="Tang H."/>
            <person name="Krishnakumar V."/>
            <person name="Bidwell S."/>
            <person name="Rosen B."/>
            <person name="Chan A."/>
            <person name="Zhou S."/>
            <person name="Gentzbittel L."/>
            <person name="Childs K.L."/>
            <person name="Yandell M."/>
            <person name="Gundlach H."/>
            <person name="Mayer K.F."/>
            <person name="Schwartz D.C."/>
            <person name="Town C.D."/>
        </authorList>
    </citation>
    <scope>GENOME REANNOTATION</scope>
    <source>
        <strain evidence="1">A17</strain>
        <strain evidence="2 3">cv. Jemalong A17</strain>
    </source>
</reference>
<dbReference type="AlphaFoldDB" id="A0A072TZV1"/>
<accession>A0A072TZV1</accession>
<reference evidence="1 3" key="1">
    <citation type="journal article" date="2011" name="Nature">
        <title>The Medicago genome provides insight into the evolution of rhizobial symbioses.</title>
        <authorList>
            <person name="Young N.D."/>
            <person name="Debelle F."/>
            <person name="Oldroyd G.E."/>
            <person name="Geurts R."/>
            <person name="Cannon S.B."/>
            <person name="Udvardi M.K."/>
            <person name="Benedito V.A."/>
            <person name="Mayer K.F."/>
            <person name="Gouzy J."/>
            <person name="Schoof H."/>
            <person name="Van de Peer Y."/>
            <person name="Proost S."/>
            <person name="Cook D.R."/>
            <person name="Meyers B.C."/>
            <person name="Spannagl M."/>
            <person name="Cheung F."/>
            <person name="De Mita S."/>
            <person name="Krishnakumar V."/>
            <person name="Gundlach H."/>
            <person name="Zhou S."/>
            <person name="Mudge J."/>
            <person name="Bharti A.K."/>
            <person name="Murray J.D."/>
            <person name="Naoumkina M.A."/>
            <person name="Rosen B."/>
            <person name="Silverstein K.A."/>
            <person name="Tang H."/>
            <person name="Rombauts S."/>
            <person name="Zhao P.X."/>
            <person name="Zhou P."/>
            <person name="Barbe V."/>
            <person name="Bardou P."/>
            <person name="Bechner M."/>
            <person name="Bellec A."/>
            <person name="Berger A."/>
            <person name="Berges H."/>
            <person name="Bidwell S."/>
            <person name="Bisseling T."/>
            <person name="Choisne N."/>
            <person name="Couloux A."/>
            <person name="Denny R."/>
            <person name="Deshpande S."/>
            <person name="Dai X."/>
            <person name="Doyle J.J."/>
            <person name="Dudez A.M."/>
            <person name="Farmer A.D."/>
            <person name="Fouteau S."/>
            <person name="Franken C."/>
            <person name="Gibelin C."/>
            <person name="Gish J."/>
            <person name="Goldstein S."/>
            <person name="Gonzalez A.J."/>
            <person name="Green P.J."/>
            <person name="Hallab A."/>
            <person name="Hartog M."/>
            <person name="Hua A."/>
            <person name="Humphray S.J."/>
            <person name="Jeong D.H."/>
            <person name="Jing Y."/>
            <person name="Jocker A."/>
            <person name="Kenton S.M."/>
            <person name="Kim D.J."/>
            <person name="Klee K."/>
            <person name="Lai H."/>
            <person name="Lang C."/>
            <person name="Lin S."/>
            <person name="Macmil S.L."/>
            <person name="Magdelenat G."/>
            <person name="Matthews L."/>
            <person name="McCorrison J."/>
            <person name="Monaghan E.L."/>
            <person name="Mun J.H."/>
            <person name="Najar F.Z."/>
            <person name="Nicholson C."/>
            <person name="Noirot C."/>
            <person name="O'Bleness M."/>
            <person name="Paule C.R."/>
            <person name="Poulain J."/>
            <person name="Prion F."/>
            <person name="Qin B."/>
            <person name="Qu C."/>
            <person name="Retzel E.F."/>
            <person name="Riddle C."/>
            <person name="Sallet E."/>
            <person name="Samain S."/>
            <person name="Samson N."/>
            <person name="Sanders I."/>
            <person name="Saurat O."/>
            <person name="Scarpelli C."/>
            <person name="Schiex T."/>
            <person name="Segurens B."/>
            <person name="Severin A.J."/>
            <person name="Sherrier D.J."/>
            <person name="Shi R."/>
            <person name="Sims S."/>
            <person name="Singer S.R."/>
            <person name="Sinharoy S."/>
            <person name="Sterck L."/>
            <person name="Viollet A."/>
            <person name="Wang B.B."/>
            <person name="Wang K."/>
            <person name="Wang M."/>
            <person name="Wang X."/>
            <person name="Warfsmann J."/>
            <person name="Weissenbach J."/>
            <person name="White D.D."/>
            <person name="White J.D."/>
            <person name="Wiley G.B."/>
            <person name="Wincker P."/>
            <person name="Xing Y."/>
            <person name="Yang L."/>
            <person name="Yao Z."/>
            <person name="Ying F."/>
            <person name="Zhai J."/>
            <person name="Zhou L."/>
            <person name="Zuber A."/>
            <person name="Denarie J."/>
            <person name="Dixon R.A."/>
            <person name="May G.D."/>
            <person name="Schwartz D.C."/>
            <person name="Rogers J."/>
            <person name="Quetier F."/>
            <person name="Town C.D."/>
            <person name="Roe B.A."/>
        </authorList>
    </citation>
    <scope>NUCLEOTIDE SEQUENCE [LARGE SCALE GENOMIC DNA]</scope>
    <source>
        <strain evidence="1">A17</strain>
        <strain evidence="2 3">cv. Jemalong A17</strain>
    </source>
</reference>
<sequence length="96" mass="10358">MKKVEIPVGNTNRRIFSGDKDDAIVLVVEVVAPVVSQMSLVGEGNWLKDYVDSLSRVMSFRGSGIFFIGSSRQNEIVAGVGDFDVTTNTTGFGGRD</sequence>
<evidence type="ECO:0000313" key="1">
    <source>
        <dbReference type="EMBL" id="KEH22378.1"/>
    </source>
</evidence>
<organism evidence="1 3">
    <name type="scientific">Medicago truncatula</name>
    <name type="common">Barrel medic</name>
    <name type="synonym">Medicago tribuloides</name>
    <dbReference type="NCBI Taxonomy" id="3880"/>
    <lineage>
        <taxon>Eukaryota</taxon>
        <taxon>Viridiplantae</taxon>
        <taxon>Streptophyta</taxon>
        <taxon>Embryophyta</taxon>
        <taxon>Tracheophyta</taxon>
        <taxon>Spermatophyta</taxon>
        <taxon>Magnoliopsida</taxon>
        <taxon>eudicotyledons</taxon>
        <taxon>Gunneridae</taxon>
        <taxon>Pentapetalae</taxon>
        <taxon>rosids</taxon>
        <taxon>fabids</taxon>
        <taxon>Fabales</taxon>
        <taxon>Fabaceae</taxon>
        <taxon>Papilionoideae</taxon>
        <taxon>50 kb inversion clade</taxon>
        <taxon>NPAAA clade</taxon>
        <taxon>Hologalegina</taxon>
        <taxon>IRL clade</taxon>
        <taxon>Trifolieae</taxon>
        <taxon>Medicago</taxon>
    </lineage>
</organism>
<protein>
    <submittedName>
        <fullName evidence="1">Ring-H2 protein</fullName>
    </submittedName>
</protein>
<dbReference type="EnsemblPlants" id="KEH22378">
    <property type="protein sequence ID" value="KEH22378"/>
    <property type="gene ID" value="MTR_7g445870"/>
</dbReference>
<evidence type="ECO:0000313" key="2">
    <source>
        <dbReference type="EnsemblPlants" id="KEH22378"/>
    </source>
</evidence>
<evidence type="ECO:0000313" key="3">
    <source>
        <dbReference type="Proteomes" id="UP000002051"/>
    </source>
</evidence>
<dbReference type="EMBL" id="CM001223">
    <property type="protein sequence ID" value="KEH22378.1"/>
    <property type="molecule type" value="Genomic_DNA"/>
</dbReference>
<keyword evidence="3" id="KW-1185">Reference proteome</keyword>
<gene>
    <name evidence="1" type="ordered locus">MTR_7g445870</name>
</gene>
<reference evidence="2" key="3">
    <citation type="submission" date="2015-04" db="UniProtKB">
        <authorList>
            <consortium name="EnsemblPlants"/>
        </authorList>
    </citation>
    <scope>IDENTIFICATION</scope>
    <source>
        <strain evidence="2">cv. Jemalong A17</strain>
    </source>
</reference>
<name>A0A072TZV1_MEDTR</name>